<evidence type="ECO:0000313" key="2">
    <source>
        <dbReference type="Proteomes" id="UP000646548"/>
    </source>
</evidence>
<accession>A0A834CD86</accession>
<organism evidence="1 2">
    <name type="scientific">Oryzias melastigma</name>
    <name type="common">Marine medaka</name>
    <dbReference type="NCBI Taxonomy" id="30732"/>
    <lineage>
        <taxon>Eukaryota</taxon>
        <taxon>Metazoa</taxon>
        <taxon>Chordata</taxon>
        <taxon>Craniata</taxon>
        <taxon>Vertebrata</taxon>
        <taxon>Euteleostomi</taxon>
        <taxon>Actinopterygii</taxon>
        <taxon>Neopterygii</taxon>
        <taxon>Teleostei</taxon>
        <taxon>Neoteleostei</taxon>
        <taxon>Acanthomorphata</taxon>
        <taxon>Ovalentaria</taxon>
        <taxon>Atherinomorphae</taxon>
        <taxon>Beloniformes</taxon>
        <taxon>Adrianichthyidae</taxon>
        <taxon>Oryziinae</taxon>
        <taxon>Oryzias</taxon>
    </lineage>
</organism>
<name>A0A834CD86_ORYME</name>
<protein>
    <submittedName>
        <fullName evidence="1">Uncharacterized protein</fullName>
    </submittedName>
</protein>
<reference evidence="1" key="1">
    <citation type="journal article" name="BMC Genomics">
        <title>Long-read sequencing and de novo genome assembly of marine medaka (Oryzias melastigma).</title>
        <authorList>
            <person name="Liang P."/>
            <person name="Saqib H.S.A."/>
            <person name="Ni X."/>
            <person name="Shen Y."/>
        </authorList>
    </citation>
    <scope>NUCLEOTIDE SEQUENCE</scope>
    <source>
        <strain evidence="1">Bigg-433</strain>
    </source>
</reference>
<dbReference type="EMBL" id="WKFB01000388">
    <property type="protein sequence ID" value="KAF6724511.1"/>
    <property type="molecule type" value="Genomic_DNA"/>
</dbReference>
<evidence type="ECO:0000313" key="1">
    <source>
        <dbReference type="EMBL" id="KAF6724511.1"/>
    </source>
</evidence>
<dbReference type="Proteomes" id="UP000646548">
    <property type="component" value="Unassembled WGS sequence"/>
</dbReference>
<comment type="caution">
    <text evidence="1">The sequence shown here is derived from an EMBL/GenBank/DDBJ whole genome shotgun (WGS) entry which is preliminary data.</text>
</comment>
<gene>
    <name evidence="1" type="ORF">FQA47_001254</name>
</gene>
<proteinExistence type="predicted"/>
<dbReference type="AlphaFoldDB" id="A0A834CD86"/>
<sequence length="151" mass="16946">MMERSCSCSGFLTSVCQTYLPTHWGGFILPREAPRPSPHHLQKDTDGPDGSWRWTAQLFSLQSNKSAAVFGGRLRRHSNTKRCTVVLRTAGGSTDSAWRWAPGPVLGIPAWNRQQSPVRIGSCCFYFSTQVSGELPQTLIHLRYRCFLFSV</sequence>